<organism evidence="1 2">
    <name type="scientific">Salegentibacter maritimus</name>
    <dbReference type="NCBI Taxonomy" id="2794347"/>
    <lineage>
        <taxon>Bacteria</taxon>
        <taxon>Pseudomonadati</taxon>
        <taxon>Bacteroidota</taxon>
        <taxon>Flavobacteriia</taxon>
        <taxon>Flavobacteriales</taxon>
        <taxon>Flavobacteriaceae</taxon>
        <taxon>Salegentibacter</taxon>
    </lineage>
</organism>
<gene>
    <name evidence="1" type="ORF">I6U50_08710</name>
</gene>
<comment type="caution">
    <text evidence="1">The sequence shown here is derived from an EMBL/GenBank/DDBJ whole genome shotgun (WGS) entry which is preliminary data.</text>
</comment>
<dbReference type="Proteomes" id="UP000635665">
    <property type="component" value="Unassembled WGS sequence"/>
</dbReference>
<sequence>MKLFVSISLSLIFLFQSLGPGMDWCCELPKVDNFIKHYTELKQESQISFFEFIADHYGKDKTYHNDGYDGELPFQQNHSCCHVHVLVYTTSEVSYQIFLEIENNTSPDFYRFNKDSGISLSVFQPPRLG</sequence>
<evidence type="ECO:0000313" key="1">
    <source>
        <dbReference type="EMBL" id="MBI6120102.1"/>
    </source>
</evidence>
<accession>A0ABS0THK4</accession>
<keyword evidence="2" id="KW-1185">Reference proteome</keyword>
<name>A0ABS0THK4_9FLAO</name>
<dbReference type="EMBL" id="JAEHNY010000006">
    <property type="protein sequence ID" value="MBI6120102.1"/>
    <property type="molecule type" value="Genomic_DNA"/>
</dbReference>
<reference evidence="1 2" key="1">
    <citation type="submission" date="2020-12" db="EMBL/GenBank/DDBJ databases">
        <title>Salegentibacter orientalis sp. nov., isolated from costal sediment.</title>
        <authorList>
            <person name="Lian F.-B."/>
        </authorList>
    </citation>
    <scope>NUCLEOTIDE SEQUENCE [LARGE SCALE GENOMIC DNA]</scope>
    <source>
        <strain evidence="1 2">F60176</strain>
    </source>
</reference>
<proteinExistence type="predicted"/>
<dbReference type="RefSeq" id="WP_198638552.1">
    <property type="nucleotide sequence ID" value="NZ_JAEHNY010000006.1"/>
</dbReference>
<protein>
    <submittedName>
        <fullName evidence="1">Uncharacterized protein</fullName>
    </submittedName>
</protein>
<evidence type="ECO:0000313" key="2">
    <source>
        <dbReference type="Proteomes" id="UP000635665"/>
    </source>
</evidence>